<evidence type="ECO:0000259" key="10">
    <source>
        <dbReference type="Pfam" id="PF01909"/>
    </source>
</evidence>
<dbReference type="GO" id="GO:0016779">
    <property type="term" value="F:nucleotidyltransferase activity"/>
    <property type="evidence" value="ECO:0007669"/>
    <property type="project" value="UniProtKB-KW"/>
</dbReference>
<dbReference type="InterPro" id="IPR002934">
    <property type="entry name" value="Polymerase_NTP_transf_dom"/>
</dbReference>
<keyword evidence="6" id="KW-0547">Nucleotide-binding</keyword>
<evidence type="ECO:0000256" key="8">
    <source>
        <dbReference type="ARBA" id="ARBA00022842"/>
    </source>
</evidence>
<comment type="similarity">
    <text evidence="9">Belongs to the MntA antitoxin family.</text>
</comment>
<dbReference type="KEGG" id="afx:JZ786_24420"/>
<evidence type="ECO:0000256" key="6">
    <source>
        <dbReference type="ARBA" id="ARBA00022741"/>
    </source>
</evidence>
<reference evidence="11 12" key="1">
    <citation type="submission" date="2021-02" db="EMBL/GenBank/DDBJ databases">
        <title>Alicyclobacillus curvatus sp. nov. and Alicyclobacillus mengziensis sp. nov., two acidophilic bacteria isolated from acid mine drainage.</title>
        <authorList>
            <person name="Huang Y."/>
        </authorList>
    </citation>
    <scope>NUCLEOTIDE SEQUENCE [LARGE SCALE GENOMIC DNA]</scope>
    <source>
        <strain evidence="11 12">S30H14</strain>
    </source>
</reference>
<evidence type="ECO:0000256" key="1">
    <source>
        <dbReference type="ARBA" id="ARBA00001946"/>
    </source>
</evidence>
<evidence type="ECO:0000256" key="4">
    <source>
        <dbReference type="ARBA" id="ARBA00022695"/>
    </source>
</evidence>
<keyword evidence="3" id="KW-0808">Transferase</keyword>
<dbReference type="PANTHER" id="PTHR33571:SF12">
    <property type="entry name" value="BSL3053 PROTEIN"/>
    <property type="match status" value="1"/>
</dbReference>
<sequence length="75" mass="8481">MGARNVRVFGSQLRGDEHLDSDIDLLVEFEVPNLLDRIAMKNELEDELGLPVDLLTDESLHPLLRNEILGEAQEL</sequence>
<keyword evidence="2" id="KW-1277">Toxin-antitoxin system</keyword>
<evidence type="ECO:0000313" key="12">
    <source>
        <dbReference type="Proteomes" id="UP000663505"/>
    </source>
</evidence>
<name>A0A9X7VZN9_9BACL</name>
<evidence type="ECO:0000256" key="3">
    <source>
        <dbReference type="ARBA" id="ARBA00022679"/>
    </source>
</evidence>
<dbReference type="AlphaFoldDB" id="A0A9X7VZN9"/>
<dbReference type="EMBL" id="CP071182">
    <property type="protein sequence ID" value="QSO47487.1"/>
    <property type="molecule type" value="Genomic_DNA"/>
</dbReference>
<feature type="domain" description="Polymerase nucleotidyl transferase" evidence="10">
    <location>
        <begin position="6"/>
        <end position="73"/>
    </location>
</feature>
<dbReference type="InterPro" id="IPR052038">
    <property type="entry name" value="Type-VII_TA_antitoxin"/>
</dbReference>
<keyword evidence="12" id="KW-1185">Reference proteome</keyword>
<dbReference type="InterPro" id="IPR043519">
    <property type="entry name" value="NT_sf"/>
</dbReference>
<evidence type="ECO:0000256" key="5">
    <source>
        <dbReference type="ARBA" id="ARBA00022723"/>
    </source>
</evidence>
<dbReference type="GO" id="GO:0046872">
    <property type="term" value="F:metal ion binding"/>
    <property type="evidence" value="ECO:0007669"/>
    <property type="project" value="UniProtKB-KW"/>
</dbReference>
<dbReference type="RefSeq" id="WP_206656834.1">
    <property type="nucleotide sequence ID" value="NZ_CP071182.1"/>
</dbReference>
<evidence type="ECO:0000256" key="7">
    <source>
        <dbReference type="ARBA" id="ARBA00022840"/>
    </source>
</evidence>
<evidence type="ECO:0000256" key="9">
    <source>
        <dbReference type="ARBA" id="ARBA00038276"/>
    </source>
</evidence>
<dbReference type="PANTHER" id="PTHR33571">
    <property type="entry name" value="SSL8005 PROTEIN"/>
    <property type="match status" value="1"/>
</dbReference>
<dbReference type="SUPFAM" id="SSF81301">
    <property type="entry name" value="Nucleotidyltransferase"/>
    <property type="match status" value="1"/>
</dbReference>
<dbReference type="GO" id="GO:0005524">
    <property type="term" value="F:ATP binding"/>
    <property type="evidence" value="ECO:0007669"/>
    <property type="project" value="UniProtKB-KW"/>
</dbReference>
<keyword evidence="7" id="KW-0067">ATP-binding</keyword>
<dbReference type="CDD" id="cd05403">
    <property type="entry name" value="NT_KNTase_like"/>
    <property type="match status" value="1"/>
</dbReference>
<comment type="cofactor">
    <cofactor evidence="1">
        <name>Mg(2+)</name>
        <dbReference type="ChEBI" id="CHEBI:18420"/>
    </cofactor>
</comment>
<keyword evidence="8" id="KW-0460">Magnesium</keyword>
<protein>
    <submittedName>
        <fullName evidence="11">Nucleotidyltransferase family protein</fullName>
    </submittedName>
</protein>
<dbReference type="Pfam" id="PF01909">
    <property type="entry name" value="NTP_transf_2"/>
    <property type="match status" value="1"/>
</dbReference>
<dbReference type="Gene3D" id="3.30.460.10">
    <property type="entry name" value="Beta Polymerase, domain 2"/>
    <property type="match status" value="1"/>
</dbReference>
<keyword evidence="5" id="KW-0479">Metal-binding</keyword>
<organism evidence="11 12">
    <name type="scientific">Alicyclobacillus mengziensis</name>
    <dbReference type="NCBI Taxonomy" id="2931921"/>
    <lineage>
        <taxon>Bacteria</taxon>
        <taxon>Bacillati</taxon>
        <taxon>Bacillota</taxon>
        <taxon>Bacilli</taxon>
        <taxon>Bacillales</taxon>
        <taxon>Alicyclobacillaceae</taxon>
        <taxon>Alicyclobacillus</taxon>
    </lineage>
</organism>
<evidence type="ECO:0000256" key="2">
    <source>
        <dbReference type="ARBA" id="ARBA00022649"/>
    </source>
</evidence>
<evidence type="ECO:0000313" key="11">
    <source>
        <dbReference type="EMBL" id="QSO47487.1"/>
    </source>
</evidence>
<keyword evidence="4" id="KW-0548">Nucleotidyltransferase</keyword>
<accession>A0A9X7VZN9</accession>
<dbReference type="Proteomes" id="UP000663505">
    <property type="component" value="Chromosome"/>
</dbReference>
<gene>
    <name evidence="11" type="ORF">JZ786_24420</name>
</gene>
<proteinExistence type="inferred from homology"/>